<dbReference type="SUPFAM" id="SSF46785">
    <property type="entry name" value="Winged helix' DNA-binding domain"/>
    <property type="match status" value="1"/>
</dbReference>
<organism evidence="5 6">
    <name type="scientific">Actinosynnema mirum (strain ATCC 29888 / DSM 43827 / JCM 3225 / NBRC 14064 / NCIMB 13271 / NRRL B-12336 / IMRU 3971 / 101)</name>
    <dbReference type="NCBI Taxonomy" id="446462"/>
    <lineage>
        <taxon>Bacteria</taxon>
        <taxon>Bacillati</taxon>
        <taxon>Actinomycetota</taxon>
        <taxon>Actinomycetes</taxon>
        <taxon>Pseudonocardiales</taxon>
        <taxon>Pseudonocardiaceae</taxon>
        <taxon>Actinosynnema</taxon>
    </lineage>
</organism>
<evidence type="ECO:0000256" key="2">
    <source>
        <dbReference type="ARBA" id="ARBA00023125"/>
    </source>
</evidence>
<reference evidence="5 6" key="1">
    <citation type="journal article" date="2009" name="Stand. Genomic Sci.">
        <title>Complete genome sequence of Actinosynnema mirum type strain (101).</title>
        <authorList>
            <person name="Land M."/>
            <person name="Lapidus A."/>
            <person name="Mayilraj S."/>
            <person name="Chen F."/>
            <person name="Copeland A."/>
            <person name="Del Rio T.G."/>
            <person name="Nolan M."/>
            <person name="Lucas S."/>
            <person name="Tice H."/>
            <person name="Cheng J.F."/>
            <person name="Chertkov O."/>
            <person name="Bruce D."/>
            <person name="Goodwin L."/>
            <person name="Pitluck S."/>
            <person name="Rohde M."/>
            <person name="Goker M."/>
            <person name="Pati A."/>
            <person name="Ivanova N."/>
            <person name="Mavromatis K."/>
            <person name="Chen A."/>
            <person name="Palaniappan K."/>
            <person name="Hauser L."/>
            <person name="Chang Y.J."/>
            <person name="Jeffries C.C."/>
            <person name="Brettin T."/>
            <person name="Detter J.C."/>
            <person name="Han C."/>
            <person name="Chain P."/>
            <person name="Tindall B.J."/>
            <person name="Bristow J."/>
            <person name="Eisen J.A."/>
            <person name="Markowitz V."/>
            <person name="Hugenholtz P."/>
            <person name="Kyrpides N.C."/>
            <person name="Klenk H.P."/>
        </authorList>
    </citation>
    <scope>NUCLEOTIDE SEQUENCE [LARGE SCALE GENOMIC DNA]</scope>
    <source>
        <strain evidence="6">ATCC 29888 / DSM 43827 / JCM 3225 / NBRC 14064 / NCIMB 13271 / NRRL B-12336 / IMRU 3971 / 101</strain>
    </source>
</reference>
<dbReference type="STRING" id="446462.Amir_3687"/>
<evidence type="ECO:0000313" key="6">
    <source>
        <dbReference type="Proteomes" id="UP000002213"/>
    </source>
</evidence>
<dbReference type="eggNOG" id="COG1733">
    <property type="taxonomic scope" value="Bacteria"/>
</dbReference>
<dbReference type="Gene3D" id="1.10.10.10">
    <property type="entry name" value="Winged helix-like DNA-binding domain superfamily/Winged helix DNA-binding domain"/>
    <property type="match status" value="1"/>
</dbReference>
<name>C6WC04_ACTMD</name>
<dbReference type="PROSITE" id="PS51118">
    <property type="entry name" value="HTH_HXLR"/>
    <property type="match status" value="1"/>
</dbReference>
<dbReference type="EMBL" id="CP001630">
    <property type="protein sequence ID" value="ACU37571.1"/>
    <property type="molecule type" value="Genomic_DNA"/>
</dbReference>
<dbReference type="InterPro" id="IPR036390">
    <property type="entry name" value="WH_DNA-bd_sf"/>
</dbReference>
<evidence type="ECO:0000256" key="3">
    <source>
        <dbReference type="ARBA" id="ARBA00023163"/>
    </source>
</evidence>
<dbReference type="Proteomes" id="UP000002213">
    <property type="component" value="Chromosome"/>
</dbReference>
<dbReference type="InterPro" id="IPR036388">
    <property type="entry name" value="WH-like_DNA-bd_sf"/>
</dbReference>
<dbReference type="HOGENOM" id="CLU_111585_8_0_11"/>
<dbReference type="InterPro" id="IPR002577">
    <property type="entry name" value="HTH_HxlR"/>
</dbReference>
<keyword evidence="3" id="KW-0804">Transcription</keyword>
<dbReference type="Pfam" id="PF01638">
    <property type="entry name" value="HxlR"/>
    <property type="match status" value="1"/>
</dbReference>
<protein>
    <submittedName>
        <fullName evidence="5">Transcriptional regulator, HxlR family</fullName>
    </submittedName>
</protein>
<sequence length="96" mass="10758">MRELGDVVGELRFAELRRRLPGISQKMLSTTLRSLADDGLITRRVKNTVPPQVFYQLNELGRSLEPPLTAVWDWFEKNAGRVEVGGPLPDAGIRAD</sequence>
<evidence type="ECO:0000256" key="1">
    <source>
        <dbReference type="ARBA" id="ARBA00023015"/>
    </source>
</evidence>
<dbReference type="GO" id="GO:0003677">
    <property type="term" value="F:DNA binding"/>
    <property type="evidence" value="ECO:0007669"/>
    <property type="project" value="UniProtKB-KW"/>
</dbReference>
<evidence type="ECO:0000313" key="5">
    <source>
        <dbReference type="EMBL" id="ACU37571.1"/>
    </source>
</evidence>
<proteinExistence type="predicted"/>
<dbReference type="PANTHER" id="PTHR33204:SF37">
    <property type="entry name" value="HTH-TYPE TRANSCRIPTIONAL REGULATOR YODB"/>
    <property type="match status" value="1"/>
</dbReference>
<keyword evidence="6" id="KW-1185">Reference proteome</keyword>
<dbReference type="KEGG" id="ami:Amir_3687"/>
<gene>
    <name evidence="5" type="ordered locus">Amir_3687</name>
</gene>
<keyword evidence="1" id="KW-0805">Transcription regulation</keyword>
<dbReference type="AlphaFoldDB" id="C6WC04"/>
<evidence type="ECO:0000259" key="4">
    <source>
        <dbReference type="PROSITE" id="PS51118"/>
    </source>
</evidence>
<keyword evidence="2" id="KW-0238">DNA-binding</keyword>
<accession>C6WC04</accession>
<feature type="domain" description="HTH hxlR-type" evidence="4">
    <location>
        <begin position="1"/>
        <end position="83"/>
    </location>
</feature>
<dbReference type="PANTHER" id="PTHR33204">
    <property type="entry name" value="TRANSCRIPTIONAL REGULATOR, MARR FAMILY"/>
    <property type="match status" value="1"/>
</dbReference>